<sequence length="124" mass="14290">MAHRPERQWGGKKPVQFLELMGGPAMLDRLGDLPHARKLLEHYGRGKRWATSQIDQNDYQLGLQLTPRRTSDAAFEVQGRQRRRREQRRLMHLQRTTDRGWTEPPGTAALGSLDLGMTSLFQEA</sequence>
<dbReference type="Proteomes" id="UP000266841">
    <property type="component" value="Unassembled WGS sequence"/>
</dbReference>
<organism evidence="2 3">
    <name type="scientific">Thalassiosira oceanica</name>
    <name type="common">Marine diatom</name>
    <dbReference type="NCBI Taxonomy" id="159749"/>
    <lineage>
        <taxon>Eukaryota</taxon>
        <taxon>Sar</taxon>
        <taxon>Stramenopiles</taxon>
        <taxon>Ochrophyta</taxon>
        <taxon>Bacillariophyta</taxon>
        <taxon>Coscinodiscophyceae</taxon>
        <taxon>Thalassiosirophycidae</taxon>
        <taxon>Thalassiosirales</taxon>
        <taxon>Thalassiosiraceae</taxon>
        <taxon>Thalassiosira</taxon>
    </lineage>
</organism>
<dbReference type="EMBL" id="AGNL01014540">
    <property type="protein sequence ID" value="EJK66664.1"/>
    <property type="molecule type" value="Genomic_DNA"/>
</dbReference>
<accession>K0SNX8</accession>
<keyword evidence="3" id="KW-1185">Reference proteome</keyword>
<feature type="region of interest" description="Disordered" evidence="1">
    <location>
        <begin position="72"/>
        <end position="106"/>
    </location>
</feature>
<evidence type="ECO:0000313" key="2">
    <source>
        <dbReference type="EMBL" id="EJK66664.1"/>
    </source>
</evidence>
<feature type="compositionally biased region" description="Basic residues" evidence="1">
    <location>
        <begin position="80"/>
        <end position="92"/>
    </location>
</feature>
<comment type="caution">
    <text evidence="2">The sequence shown here is derived from an EMBL/GenBank/DDBJ whole genome shotgun (WGS) entry which is preliminary data.</text>
</comment>
<reference evidence="2 3" key="1">
    <citation type="journal article" date="2012" name="Genome Biol.">
        <title>Genome and low-iron response of an oceanic diatom adapted to chronic iron limitation.</title>
        <authorList>
            <person name="Lommer M."/>
            <person name="Specht M."/>
            <person name="Roy A.S."/>
            <person name="Kraemer L."/>
            <person name="Andreson R."/>
            <person name="Gutowska M.A."/>
            <person name="Wolf J."/>
            <person name="Bergner S.V."/>
            <person name="Schilhabel M.B."/>
            <person name="Klostermeier U.C."/>
            <person name="Beiko R.G."/>
            <person name="Rosenstiel P."/>
            <person name="Hippler M."/>
            <person name="Laroche J."/>
        </authorList>
    </citation>
    <scope>NUCLEOTIDE SEQUENCE [LARGE SCALE GENOMIC DNA]</scope>
    <source>
        <strain evidence="2 3">CCMP1005</strain>
    </source>
</reference>
<protein>
    <submittedName>
        <fullName evidence="2">Uncharacterized protein</fullName>
    </submittedName>
</protein>
<name>K0SNX8_THAOC</name>
<proteinExistence type="predicted"/>
<dbReference type="AlphaFoldDB" id="K0SNX8"/>
<gene>
    <name evidence="2" type="ORF">THAOC_12396</name>
</gene>
<evidence type="ECO:0000313" key="3">
    <source>
        <dbReference type="Proteomes" id="UP000266841"/>
    </source>
</evidence>
<evidence type="ECO:0000256" key="1">
    <source>
        <dbReference type="SAM" id="MobiDB-lite"/>
    </source>
</evidence>